<evidence type="ECO:0000313" key="1">
    <source>
        <dbReference type="EMBL" id="MFC4638310.1"/>
    </source>
</evidence>
<accession>A0ABV9I7S4</accession>
<dbReference type="InterPro" id="IPR029787">
    <property type="entry name" value="Nucleotide_cyclase"/>
</dbReference>
<dbReference type="InterPro" id="IPR043128">
    <property type="entry name" value="Rev_trsase/Diguanyl_cyclase"/>
</dbReference>
<reference evidence="2" key="1">
    <citation type="journal article" date="2019" name="Int. J. Syst. Evol. Microbiol.">
        <title>The Global Catalogue of Microorganisms (GCM) 10K type strain sequencing project: providing services to taxonomists for standard genome sequencing and annotation.</title>
        <authorList>
            <consortium name="The Broad Institute Genomics Platform"/>
            <consortium name="The Broad Institute Genome Sequencing Center for Infectious Disease"/>
            <person name="Wu L."/>
            <person name="Ma J."/>
        </authorList>
    </citation>
    <scope>NUCLEOTIDE SEQUENCE [LARGE SCALE GENOMIC DNA]</scope>
    <source>
        <strain evidence="2">CCUG 55995</strain>
    </source>
</reference>
<evidence type="ECO:0008006" key="3">
    <source>
        <dbReference type="Google" id="ProtNLM"/>
    </source>
</evidence>
<dbReference type="RefSeq" id="WP_380061316.1">
    <property type="nucleotide sequence ID" value="NZ_JBHSEI010000005.1"/>
</dbReference>
<organism evidence="1 2">
    <name type="scientific">Deinococcus hohokamensis</name>
    <dbReference type="NCBI Taxonomy" id="309883"/>
    <lineage>
        <taxon>Bacteria</taxon>
        <taxon>Thermotogati</taxon>
        <taxon>Deinococcota</taxon>
        <taxon>Deinococci</taxon>
        <taxon>Deinococcales</taxon>
        <taxon>Deinococcaceae</taxon>
        <taxon>Deinococcus</taxon>
    </lineage>
</organism>
<sequence>MVLVSVNVTVAPDDGQDTLTLMAYADAAMYRAKERKNSGDSYQDARAG</sequence>
<protein>
    <recommendedName>
        <fullName evidence="3">GGDEF domain-containing protein</fullName>
    </recommendedName>
</protein>
<dbReference type="SUPFAM" id="SSF55073">
    <property type="entry name" value="Nucleotide cyclase"/>
    <property type="match status" value="1"/>
</dbReference>
<comment type="caution">
    <text evidence="1">The sequence shown here is derived from an EMBL/GenBank/DDBJ whole genome shotgun (WGS) entry which is preliminary data.</text>
</comment>
<gene>
    <name evidence="1" type="ORF">ACFO0D_08130</name>
</gene>
<proteinExistence type="predicted"/>
<name>A0ABV9I7S4_9DEIO</name>
<dbReference type="Gene3D" id="3.30.70.270">
    <property type="match status" value="1"/>
</dbReference>
<keyword evidence="2" id="KW-1185">Reference proteome</keyword>
<evidence type="ECO:0000313" key="2">
    <source>
        <dbReference type="Proteomes" id="UP001595952"/>
    </source>
</evidence>
<dbReference type="EMBL" id="JBHSEI010000005">
    <property type="protein sequence ID" value="MFC4638310.1"/>
    <property type="molecule type" value="Genomic_DNA"/>
</dbReference>
<dbReference type="Proteomes" id="UP001595952">
    <property type="component" value="Unassembled WGS sequence"/>
</dbReference>